<dbReference type="EMBL" id="VSSQ01017984">
    <property type="protein sequence ID" value="MPM60786.1"/>
    <property type="molecule type" value="Genomic_DNA"/>
</dbReference>
<dbReference type="Gene3D" id="3.30.300.20">
    <property type="match status" value="1"/>
</dbReference>
<dbReference type="AlphaFoldDB" id="A0A645B6V2"/>
<dbReference type="InterPro" id="IPR023799">
    <property type="entry name" value="RbfA_dom_sf"/>
</dbReference>
<dbReference type="InterPro" id="IPR015946">
    <property type="entry name" value="KH_dom-like_a/b"/>
</dbReference>
<dbReference type="HAMAP" id="MF_00003">
    <property type="entry name" value="RbfA"/>
    <property type="match status" value="1"/>
</dbReference>
<reference evidence="1" key="1">
    <citation type="submission" date="2019-08" db="EMBL/GenBank/DDBJ databases">
        <authorList>
            <person name="Kucharzyk K."/>
            <person name="Murdoch R.W."/>
            <person name="Higgins S."/>
            <person name="Loffler F."/>
        </authorList>
    </citation>
    <scope>NUCLEOTIDE SEQUENCE</scope>
</reference>
<protein>
    <submittedName>
        <fullName evidence="1">Ribosome-binding factor A</fullName>
    </submittedName>
</protein>
<dbReference type="PANTHER" id="PTHR33515">
    <property type="entry name" value="RIBOSOME-BINDING FACTOR A, CHLOROPLASTIC-RELATED"/>
    <property type="match status" value="1"/>
</dbReference>
<dbReference type="GO" id="GO:0043024">
    <property type="term" value="F:ribosomal small subunit binding"/>
    <property type="evidence" value="ECO:0007669"/>
    <property type="project" value="TreeGrafter"/>
</dbReference>
<sequence>MSGAPDRLTRVNELLKRVLGEQITRGLIAPSPSVLVSVTEVRTSVDLRNATVSVSVFGGGRAERRQVLENLNAARKELQHDLAHELGFKHTPVLTFRLDTRVAAGDRVLAILGNLEREAEHDDHDDR</sequence>
<dbReference type="NCBIfam" id="TIGR00082">
    <property type="entry name" value="rbfA"/>
    <property type="match status" value="1"/>
</dbReference>
<accession>A0A645B6V2</accession>
<dbReference type="GO" id="GO:0005829">
    <property type="term" value="C:cytosol"/>
    <property type="evidence" value="ECO:0007669"/>
    <property type="project" value="TreeGrafter"/>
</dbReference>
<dbReference type="GO" id="GO:0006364">
    <property type="term" value="P:rRNA processing"/>
    <property type="evidence" value="ECO:0007669"/>
    <property type="project" value="InterPro"/>
</dbReference>
<dbReference type="PANTHER" id="PTHR33515:SF1">
    <property type="entry name" value="RIBOSOME-BINDING FACTOR A, CHLOROPLASTIC-RELATED"/>
    <property type="match status" value="1"/>
</dbReference>
<comment type="caution">
    <text evidence="1">The sequence shown here is derived from an EMBL/GenBank/DDBJ whole genome shotgun (WGS) entry which is preliminary data.</text>
</comment>
<organism evidence="1">
    <name type="scientific">bioreactor metagenome</name>
    <dbReference type="NCBI Taxonomy" id="1076179"/>
    <lineage>
        <taxon>unclassified sequences</taxon>
        <taxon>metagenomes</taxon>
        <taxon>ecological metagenomes</taxon>
    </lineage>
</organism>
<dbReference type="SUPFAM" id="SSF89919">
    <property type="entry name" value="Ribosome-binding factor A, RbfA"/>
    <property type="match status" value="1"/>
</dbReference>
<dbReference type="InterPro" id="IPR000238">
    <property type="entry name" value="RbfA"/>
</dbReference>
<gene>
    <name evidence="1" type="primary">rbfA_35</name>
    <name evidence="1" type="ORF">SDC9_107640</name>
</gene>
<proteinExistence type="inferred from homology"/>
<dbReference type="Pfam" id="PF02033">
    <property type="entry name" value="RBFA"/>
    <property type="match status" value="1"/>
</dbReference>
<name>A0A645B6V2_9ZZZZ</name>
<evidence type="ECO:0000313" key="1">
    <source>
        <dbReference type="EMBL" id="MPM60786.1"/>
    </source>
</evidence>